<dbReference type="Gene3D" id="3.40.50.720">
    <property type="entry name" value="NAD(P)-binding Rossmann-like Domain"/>
    <property type="match status" value="1"/>
</dbReference>
<feature type="domain" description="UDP-glucose/GDP-mannose dehydrogenase N-terminal" evidence="1">
    <location>
        <begin position="5"/>
        <end position="130"/>
    </location>
</feature>
<organism evidence="2 3">
    <name type="scientific">Candidatus Hakubella thermalkaliphila</name>
    <dbReference type="NCBI Taxonomy" id="2754717"/>
    <lineage>
        <taxon>Bacteria</taxon>
        <taxon>Bacillati</taxon>
        <taxon>Actinomycetota</taxon>
        <taxon>Actinomycetota incertae sedis</taxon>
        <taxon>Candidatus Hakubellales</taxon>
        <taxon>Candidatus Hakubellaceae</taxon>
        <taxon>Candidatus Hakubella</taxon>
    </lineage>
</organism>
<dbReference type="PROSITE" id="PS51257">
    <property type="entry name" value="PROKAR_LIPOPROTEIN"/>
    <property type="match status" value="1"/>
</dbReference>
<dbReference type="PIRSF" id="PIRSF500136">
    <property type="entry name" value="UDP_ManNAc_DH"/>
    <property type="match status" value="1"/>
</dbReference>
<dbReference type="InterPro" id="IPR017476">
    <property type="entry name" value="UDP-Glc/GDP-Man"/>
</dbReference>
<dbReference type="InterPro" id="IPR036291">
    <property type="entry name" value="NAD(P)-bd_dom_sf"/>
</dbReference>
<comment type="caution">
    <text evidence="2">The sequence shown here is derived from an EMBL/GenBank/DDBJ whole genome shotgun (WGS) entry which is preliminary data.</text>
</comment>
<sequence length="137" mass="14696">MDKFRIGIIGTGYVGLVTGACLSDMGHTVYCMDIDEKVIKDLKSGQLPIYEPGLAELVAQGKERGNLFFTTYIEEVTDNCEIIYLAVGTPQSLDGGADLSQIYEAARSIRDSASRHTIVVTKSTVPVGTGGGLQHLL</sequence>
<dbReference type="PANTHER" id="PTHR43750:SF3">
    <property type="entry name" value="UDP-GLUCOSE 6-DEHYDROGENASE TUAD"/>
    <property type="match status" value="1"/>
</dbReference>
<dbReference type="InterPro" id="IPR028359">
    <property type="entry name" value="UDP_ManNAc/GlcNAc_DH"/>
</dbReference>
<dbReference type="AlphaFoldDB" id="A0A6V8P2P4"/>
<reference evidence="2 3" key="1">
    <citation type="journal article" date="2020" name="Front. Microbiol.">
        <title>Single-cell genomics of novel Actinobacteria with the Wood-Ljungdahl pathway discovered in a serpentinizing system.</title>
        <authorList>
            <person name="Merino N."/>
            <person name="Kawai M."/>
            <person name="Boyd E.S."/>
            <person name="Colman D.R."/>
            <person name="McGlynn S.E."/>
            <person name="Nealson K.H."/>
            <person name="Kurokawa K."/>
            <person name="Hongoh Y."/>
        </authorList>
    </citation>
    <scope>NUCLEOTIDE SEQUENCE [LARGE SCALE GENOMIC DNA]</scope>
    <source>
        <strain evidence="2 3">S25</strain>
    </source>
</reference>
<protein>
    <submittedName>
        <fullName evidence="2">UDPglucose 6-dehydrogenase</fullName>
    </submittedName>
</protein>
<dbReference type="PANTHER" id="PTHR43750">
    <property type="entry name" value="UDP-GLUCOSE 6-DEHYDROGENASE TUAD"/>
    <property type="match status" value="1"/>
</dbReference>
<dbReference type="GO" id="GO:0016628">
    <property type="term" value="F:oxidoreductase activity, acting on the CH-CH group of donors, NAD or NADP as acceptor"/>
    <property type="evidence" value="ECO:0007669"/>
    <property type="project" value="InterPro"/>
</dbReference>
<dbReference type="PIRSF" id="PIRSF000124">
    <property type="entry name" value="UDPglc_GDPman_dh"/>
    <property type="match status" value="1"/>
</dbReference>
<feature type="non-terminal residue" evidence="2">
    <location>
        <position position="137"/>
    </location>
</feature>
<dbReference type="SUPFAM" id="SSF51735">
    <property type="entry name" value="NAD(P)-binding Rossmann-fold domains"/>
    <property type="match status" value="1"/>
</dbReference>
<evidence type="ECO:0000313" key="3">
    <source>
        <dbReference type="Proteomes" id="UP000543224"/>
    </source>
</evidence>
<proteinExistence type="predicted"/>
<accession>A0A6V8P2P4</accession>
<dbReference type="EMBL" id="BLRX01000375">
    <property type="protein sequence ID" value="GFP26110.1"/>
    <property type="molecule type" value="Genomic_DNA"/>
</dbReference>
<dbReference type="Proteomes" id="UP000543224">
    <property type="component" value="Unassembled WGS sequence"/>
</dbReference>
<name>A0A6V8P2P4_9ACTN</name>
<evidence type="ECO:0000313" key="2">
    <source>
        <dbReference type="EMBL" id="GFP26110.1"/>
    </source>
</evidence>
<dbReference type="Pfam" id="PF03721">
    <property type="entry name" value="UDPG_MGDP_dh_N"/>
    <property type="match status" value="1"/>
</dbReference>
<dbReference type="GO" id="GO:0016616">
    <property type="term" value="F:oxidoreductase activity, acting on the CH-OH group of donors, NAD or NADP as acceptor"/>
    <property type="evidence" value="ECO:0007669"/>
    <property type="project" value="InterPro"/>
</dbReference>
<gene>
    <name evidence="2" type="ORF">HKBW3S25_01598</name>
</gene>
<dbReference type="InterPro" id="IPR001732">
    <property type="entry name" value="UDP-Glc/GDP-Man_DH_N"/>
</dbReference>
<evidence type="ECO:0000259" key="1">
    <source>
        <dbReference type="Pfam" id="PF03721"/>
    </source>
</evidence>
<dbReference type="GO" id="GO:0000271">
    <property type="term" value="P:polysaccharide biosynthetic process"/>
    <property type="evidence" value="ECO:0007669"/>
    <property type="project" value="InterPro"/>
</dbReference>
<dbReference type="GO" id="GO:0051287">
    <property type="term" value="F:NAD binding"/>
    <property type="evidence" value="ECO:0007669"/>
    <property type="project" value="InterPro"/>
</dbReference>